<accession>A0A558GQF9</accession>
<dbReference type="Proteomes" id="UP000316500">
    <property type="component" value="Unassembled WGS sequence"/>
</dbReference>
<dbReference type="PANTHER" id="PTHR11059">
    <property type="entry name" value="DNA REPAIR PROTEIN RECN"/>
    <property type="match status" value="1"/>
</dbReference>
<evidence type="ECO:0000256" key="4">
    <source>
        <dbReference type="ARBA" id="ARBA00022741"/>
    </source>
</evidence>
<dbReference type="OrthoDB" id="9806954at2"/>
<dbReference type="InterPro" id="IPR003395">
    <property type="entry name" value="RecF/RecN/SMC_N"/>
</dbReference>
<evidence type="ECO:0000313" key="12">
    <source>
        <dbReference type="EMBL" id="TVU59129.1"/>
    </source>
</evidence>
<dbReference type="Gene3D" id="3.40.50.300">
    <property type="entry name" value="P-loop containing nucleotide triphosphate hydrolases"/>
    <property type="match status" value="2"/>
</dbReference>
<evidence type="ECO:0000256" key="5">
    <source>
        <dbReference type="ARBA" id="ARBA00022763"/>
    </source>
</evidence>
<evidence type="ECO:0000256" key="10">
    <source>
        <dbReference type="SAM" id="MobiDB-lite"/>
    </source>
</evidence>
<protein>
    <recommendedName>
        <fullName evidence="3 9">DNA repair protein RecN</fullName>
    </recommendedName>
    <alternativeName>
        <fullName evidence="8 9">Recombination protein N</fullName>
    </alternativeName>
</protein>
<evidence type="ECO:0000256" key="3">
    <source>
        <dbReference type="ARBA" id="ARBA00021315"/>
    </source>
</evidence>
<evidence type="ECO:0000256" key="8">
    <source>
        <dbReference type="ARBA" id="ARBA00033408"/>
    </source>
</evidence>
<dbReference type="Pfam" id="PF02463">
    <property type="entry name" value="SMC_N"/>
    <property type="match status" value="1"/>
</dbReference>
<keyword evidence="7 9" id="KW-0234">DNA repair</keyword>
<name>A0A558GQF9_PAENT</name>
<dbReference type="FunFam" id="3.40.50.300:FF:000356">
    <property type="entry name" value="DNA repair protein RecN"/>
    <property type="match status" value="1"/>
</dbReference>
<dbReference type="GO" id="GO:0043590">
    <property type="term" value="C:bacterial nucleoid"/>
    <property type="evidence" value="ECO:0007669"/>
    <property type="project" value="TreeGrafter"/>
</dbReference>
<dbReference type="RefSeq" id="WP_144652845.1">
    <property type="nucleotide sequence ID" value="NZ_VNFK01000020.1"/>
</dbReference>
<gene>
    <name evidence="12" type="primary">recN</name>
    <name evidence="12" type="ORF">FQP90_20145</name>
</gene>
<dbReference type="GO" id="GO:0005524">
    <property type="term" value="F:ATP binding"/>
    <property type="evidence" value="ECO:0007669"/>
    <property type="project" value="UniProtKB-KW"/>
</dbReference>
<dbReference type="InterPro" id="IPR027417">
    <property type="entry name" value="P-loop_NTPase"/>
</dbReference>
<feature type="region of interest" description="Disordered" evidence="10">
    <location>
        <begin position="552"/>
        <end position="579"/>
    </location>
</feature>
<dbReference type="FunFam" id="3.40.50.300:FF:000319">
    <property type="entry name" value="DNA repair protein RecN"/>
    <property type="match status" value="1"/>
</dbReference>
<dbReference type="SUPFAM" id="SSF52540">
    <property type="entry name" value="P-loop containing nucleoside triphosphate hydrolases"/>
    <property type="match status" value="1"/>
</dbReference>
<evidence type="ECO:0000313" key="13">
    <source>
        <dbReference type="Proteomes" id="UP000316500"/>
    </source>
</evidence>
<dbReference type="GO" id="GO:0006310">
    <property type="term" value="P:DNA recombination"/>
    <property type="evidence" value="ECO:0007669"/>
    <property type="project" value="InterPro"/>
</dbReference>
<dbReference type="PANTHER" id="PTHR11059:SF0">
    <property type="entry name" value="DNA REPAIR PROTEIN RECN"/>
    <property type="match status" value="1"/>
</dbReference>
<keyword evidence="4" id="KW-0547">Nucleotide-binding</keyword>
<reference evidence="12 13" key="1">
    <citation type="submission" date="2019-07" db="EMBL/GenBank/DDBJ databases">
        <title>Diversity of Bacteria from Kongsfjorden, Arctic.</title>
        <authorList>
            <person name="Yu Y."/>
        </authorList>
    </citation>
    <scope>NUCLEOTIDE SEQUENCE [LARGE SCALE GENOMIC DNA]</scope>
    <source>
        <strain evidence="12 13">SM1928</strain>
    </source>
</reference>
<evidence type="ECO:0000259" key="11">
    <source>
        <dbReference type="Pfam" id="PF02463"/>
    </source>
</evidence>
<dbReference type="GO" id="GO:0006281">
    <property type="term" value="P:DNA repair"/>
    <property type="evidence" value="ECO:0007669"/>
    <property type="project" value="UniProtKB-KW"/>
</dbReference>
<evidence type="ECO:0000256" key="1">
    <source>
        <dbReference type="ARBA" id="ARBA00003618"/>
    </source>
</evidence>
<keyword evidence="5 9" id="KW-0227">DNA damage</keyword>
<organism evidence="12 13">
    <name type="scientific">Paenarthrobacter nitroguajacolicus</name>
    <name type="common">Arthrobacter nitroguajacolicus</name>
    <dbReference type="NCBI Taxonomy" id="211146"/>
    <lineage>
        <taxon>Bacteria</taxon>
        <taxon>Bacillati</taxon>
        <taxon>Actinomycetota</taxon>
        <taxon>Actinomycetes</taxon>
        <taxon>Micrococcales</taxon>
        <taxon>Micrococcaceae</taxon>
        <taxon>Paenarthrobacter</taxon>
    </lineage>
</organism>
<proteinExistence type="inferred from homology"/>
<dbReference type="CDD" id="cd03241">
    <property type="entry name" value="ABC_RecN"/>
    <property type="match status" value="1"/>
</dbReference>
<dbReference type="EMBL" id="VNFK01000020">
    <property type="protein sequence ID" value="TVU59129.1"/>
    <property type="molecule type" value="Genomic_DNA"/>
</dbReference>
<comment type="similarity">
    <text evidence="2 9">Belongs to the RecN family.</text>
</comment>
<evidence type="ECO:0000256" key="6">
    <source>
        <dbReference type="ARBA" id="ARBA00022840"/>
    </source>
</evidence>
<keyword evidence="6" id="KW-0067">ATP-binding</keyword>
<evidence type="ECO:0000256" key="2">
    <source>
        <dbReference type="ARBA" id="ARBA00009441"/>
    </source>
</evidence>
<evidence type="ECO:0000256" key="7">
    <source>
        <dbReference type="ARBA" id="ARBA00023204"/>
    </source>
</evidence>
<dbReference type="AlphaFoldDB" id="A0A558GQF9"/>
<dbReference type="NCBIfam" id="TIGR00634">
    <property type="entry name" value="recN"/>
    <property type="match status" value="1"/>
</dbReference>
<feature type="domain" description="RecF/RecN/SMC N-terminal" evidence="11">
    <location>
        <begin position="2"/>
        <end position="518"/>
    </location>
</feature>
<comment type="caution">
    <text evidence="12">The sequence shown here is derived from an EMBL/GenBank/DDBJ whole genome shotgun (WGS) entry which is preliminary data.</text>
</comment>
<comment type="function">
    <text evidence="1 9">May be involved in recombinational repair of damaged DNA.</text>
</comment>
<dbReference type="PIRSF" id="PIRSF003128">
    <property type="entry name" value="RecN"/>
    <property type="match status" value="1"/>
</dbReference>
<sequence length="579" mass="61157">MLEELRIRDLGVITDAALPLGPGLSVVTGETGAGKTMVVTAVGLLLGARSDAGAVRSGAKSASAEAVLKLDPAHSAVERAKEAGGEAEEFDGVAELLLARTVGADGRSRAYVGGRAAPVGVLAELGESLVVVHGQSDQIRLKSATAQRHALDRFAGAPLAKSLGEYQELFNHWKAIQAELETLRSEARERLREAESLDAALKEIDDVDPQPGEDETLKAEAVKLANVEELRLAAAAAHESLIAEEFGDAGDATSMVDAAKRTLEHVAEHDEELRSAATRLAEVGFLLNDIAAELSSYQAALDTEGPERLSEIEDRRAALAKLIRKYAPSIDEVLEWAAAARTRLDELQDDSSRIESLDAEVASAEGTLRKQAATISKARQKAAKDLSSRVSAELKALAMADATLVIEVDGSGSLGPWGTDEIAFLLRPHSGAPARPLGKGASGGELSRVMLAIEVVLAAVDPVPTFVFDEVDAGVGGRAAVEIGRRLAMLARHVQVLVVTHLPQVAAFADQHIRVTKTSVRGSDGKTTTGFTSSDVQLLSDDERVKELARMLAGQEDSESAQAHAQELLDDAKLLPQRA</sequence>
<dbReference type="GO" id="GO:0009432">
    <property type="term" value="P:SOS response"/>
    <property type="evidence" value="ECO:0007669"/>
    <property type="project" value="TreeGrafter"/>
</dbReference>
<evidence type="ECO:0000256" key="9">
    <source>
        <dbReference type="PIRNR" id="PIRNR003128"/>
    </source>
</evidence>
<dbReference type="InterPro" id="IPR004604">
    <property type="entry name" value="DNA_recomb/repair_RecN"/>
</dbReference>